<name>A0ACB5UNV3_9FIRM</name>
<dbReference type="EMBL" id="BTPU01000063">
    <property type="protein sequence ID" value="GMQ64229.1"/>
    <property type="molecule type" value="Genomic_DNA"/>
</dbReference>
<keyword evidence="2" id="KW-1185">Reference proteome</keyword>
<evidence type="ECO:0000313" key="2">
    <source>
        <dbReference type="Proteomes" id="UP001374599"/>
    </source>
</evidence>
<dbReference type="Proteomes" id="UP001374599">
    <property type="component" value="Unassembled WGS sequence"/>
</dbReference>
<sequence>MKNKLIISCLIIGMILLIPNQTYASWNNFASLNYEGIASSNTSKDSKKAFKMEYPKMNIPQLEKKYGVTITVEEGFWPKDSLLQMMDKIYSRFPDGLIKEMTSYYKSKGIKTNIRFIYKQTSLGGSFSDSGKHIYLNYYPNPIGNSFAEWTIAHEMGHYVHKYINDIYGYEKLKKEWTSINDGLGYKNEGCDKWTDSHYKYFVRDYSTKNYSEDFATLFEVIAGNSPVQLRTMLMEESDLPLKGKIDLLNKILVDKAKCVTSLANLWGRAIPQNPSASTKVTCKNAAELGLIPEGDTFAGLYTSNITRLDFCKLIINLIEKETKMTLEEFVETKGLKKEWYYRGSFGPGGECKIDTNNPFCDTSNESIFNLHSLGIINGISDWRFDPEGLLTKEQVATILHKTASVLEKDSDYIVYEYADKDKISSWAKESVNYVSSKEIIAIGKDNVFSPKNKFTYEEAYMAIYNFYSNL</sequence>
<gene>
    <name evidence="1" type="ORF">AN2V17_34660</name>
</gene>
<evidence type="ECO:0000313" key="1">
    <source>
        <dbReference type="EMBL" id="GMQ64229.1"/>
    </source>
</evidence>
<protein>
    <submittedName>
        <fullName evidence="1">Uncharacterized protein</fullName>
    </submittedName>
</protein>
<comment type="caution">
    <text evidence="1">The sequence shown here is derived from an EMBL/GenBank/DDBJ whole genome shotgun (WGS) entry which is preliminary data.</text>
</comment>
<reference evidence="1" key="1">
    <citation type="submission" date="2023-09" db="EMBL/GenBank/DDBJ databases">
        <title>Vallitalea sediminicola and Vallitalea maricola sp. nov., anaerobic bacteria isolated from marine sediment.</title>
        <authorList>
            <person name="Hirano S."/>
            <person name="Maeda A."/>
            <person name="Terahara T."/>
            <person name="Mori K."/>
            <person name="Hamada M."/>
            <person name="Matsumoto R."/>
            <person name="Kobayashi T."/>
        </authorList>
    </citation>
    <scope>NUCLEOTIDE SEQUENCE</scope>
    <source>
        <strain evidence="1">AN17-2</strain>
    </source>
</reference>
<accession>A0ACB5UNV3</accession>
<proteinExistence type="predicted"/>
<organism evidence="1 2">
    <name type="scientific">Vallitalea maricola</name>
    <dbReference type="NCBI Taxonomy" id="3074433"/>
    <lineage>
        <taxon>Bacteria</taxon>
        <taxon>Bacillati</taxon>
        <taxon>Bacillota</taxon>
        <taxon>Clostridia</taxon>
        <taxon>Lachnospirales</taxon>
        <taxon>Vallitaleaceae</taxon>
        <taxon>Vallitalea</taxon>
    </lineage>
</organism>